<dbReference type="SMART" id="SM00062">
    <property type="entry name" value="PBPb"/>
    <property type="match status" value="1"/>
</dbReference>
<organism evidence="3 4">
    <name type="scientific">Microtetraspora malaysiensis</name>
    <dbReference type="NCBI Taxonomy" id="161358"/>
    <lineage>
        <taxon>Bacteria</taxon>
        <taxon>Bacillati</taxon>
        <taxon>Actinomycetota</taxon>
        <taxon>Actinomycetes</taxon>
        <taxon>Streptosporangiales</taxon>
        <taxon>Streptosporangiaceae</taxon>
        <taxon>Microtetraspora</taxon>
    </lineage>
</organism>
<dbReference type="SUPFAM" id="SSF53850">
    <property type="entry name" value="Periplasmic binding protein-like II"/>
    <property type="match status" value="1"/>
</dbReference>
<evidence type="ECO:0000256" key="1">
    <source>
        <dbReference type="ARBA" id="ARBA00022729"/>
    </source>
</evidence>
<reference evidence="3 4" key="1">
    <citation type="submission" date="2024-10" db="EMBL/GenBank/DDBJ databases">
        <title>The Natural Products Discovery Center: Release of the First 8490 Sequenced Strains for Exploring Actinobacteria Biosynthetic Diversity.</title>
        <authorList>
            <person name="Kalkreuter E."/>
            <person name="Kautsar S.A."/>
            <person name="Yang D."/>
            <person name="Bader C.D."/>
            <person name="Teijaro C.N."/>
            <person name="Fluegel L."/>
            <person name="Davis C.M."/>
            <person name="Simpson J.R."/>
            <person name="Lauterbach L."/>
            <person name="Steele A.D."/>
            <person name="Gui C."/>
            <person name="Meng S."/>
            <person name="Li G."/>
            <person name="Viehrig K."/>
            <person name="Ye F."/>
            <person name="Su P."/>
            <person name="Kiefer A.F."/>
            <person name="Nichols A."/>
            <person name="Cepeda A.J."/>
            <person name="Yan W."/>
            <person name="Fan B."/>
            <person name="Jiang Y."/>
            <person name="Adhikari A."/>
            <person name="Zheng C.-J."/>
            <person name="Schuster L."/>
            <person name="Cowan T.M."/>
            <person name="Smanski M.J."/>
            <person name="Chevrette M.G."/>
            <person name="De Carvalho L.P.S."/>
            <person name="Shen B."/>
        </authorList>
    </citation>
    <scope>NUCLEOTIDE SEQUENCE [LARGE SCALE GENOMIC DNA]</scope>
    <source>
        <strain evidence="3 4">NPDC002173</strain>
    </source>
</reference>
<dbReference type="RefSeq" id="WP_387413623.1">
    <property type="nucleotide sequence ID" value="NZ_JBIASD010000014.1"/>
</dbReference>
<dbReference type="Gene3D" id="3.40.190.10">
    <property type="entry name" value="Periplasmic binding protein-like II"/>
    <property type="match status" value="2"/>
</dbReference>
<protein>
    <submittedName>
        <fullName evidence="3">Glutamate-binding protein</fullName>
    </submittedName>
</protein>
<keyword evidence="4" id="KW-1185">Reference proteome</keyword>
<dbReference type="Proteomes" id="UP001602013">
    <property type="component" value="Unassembled WGS sequence"/>
</dbReference>
<dbReference type="PANTHER" id="PTHR35936:SF17">
    <property type="entry name" value="ARGININE-BINDING EXTRACELLULAR PROTEIN ARTP"/>
    <property type="match status" value="1"/>
</dbReference>
<proteinExistence type="predicted"/>
<dbReference type="PROSITE" id="PS51257">
    <property type="entry name" value="PROKAR_LIPOPROTEIN"/>
    <property type="match status" value="1"/>
</dbReference>
<sequence length="245" mass="25809">MRRVAALFLGLSVAVASLTACGRGGVLVVGVRVGYPGLVVRLPDGGYTGFDIAVAQYVARELGYSDRQTVYTGDLDQADIVVGATDAPDAAGPYLVTGSDLLVRARDLTISGPKDLRDRRVCGTHADAAPLVRKLGAAWKTAFLAVANVPAACAPLLAKGTVDAIVADAPVLVGLDAQYPGRFRLCGRSLAVHRYGIRADAEETREEIDAALRRMFDDGAWQRAVIGHLGVLAARYTTPPALDPR</sequence>
<evidence type="ECO:0000313" key="3">
    <source>
        <dbReference type="EMBL" id="MFF3668191.1"/>
    </source>
</evidence>
<name>A0ABW6ST80_9ACTN</name>
<dbReference type="EMBL" id="JBIASD010000014">
    <property type="protein sequence ID" value="MFF3668191.1"/>
    <property type="molecule type" value="Genomic_DNA"/>
</dbReference>
<feature type="domain" description="Solute-binding protein family 3/N-terminal" evidence="2">
    <location>
        <begin position="26"/>
        <end position="232"/>
    </location>
</feature>
<accession>A0ABW6ST80</accession>
<dbReference type="InterPro" id="IPR001638">
    <property type="entry name" value="Solute-binding_3/MltF_N"/>
</dbReference>
<comment type="caution">
    <text evidence="3">The sequence shown here is derived from an EMBL/GenBank/DDBJ whole genome shotgun (WGS) entry which is preliminary data.</text>
</comment>
<keyword evidence="1" id="KW-0732">Signal</keyword>
<dbReference type="PANTHER" id="PTHR35936">
    <property type="entry name" value="MEMBRANE-BOUND LYTIC MUREIN TRANSGLYCOSYLASE F"/>
    <property type="match status" value="1"/>
</dbReference>
<evidence type="ECO:0000259" key="2">
    <source>
        <dbReference type="SMART" id="SM00062"/>
    </source>
</evidence>
<evidence type="ECO:0000313" key="4">
    <source>
        <dbReference type="Proteomes" id="UP001602013"/>
    </source>
</evidence>
<gene>
    <name evidence="3" type="ORF">ACFYXI_21640</name>
</gene>